<gene>
    <name evidence="2" type="ORF">RF11_14259</name>
</gene>
<sequence>MIKFDRNDKKEIKELESKVMELENELIRKNSELACLQDKRQITQDELAVPIHLILKNNQDFQEINAQIDELKNQLEFYERANFKLLDQLTITEEQFSRSEKDFNCTITDLKRTMELKERQMLFIYHGQFLNQSNIALQRALTSLKERSGNNRGQATTLDGPKARESRRILDLKNQLHDQEILYRNKHVTDFQNLQDLHHKEVLEITKALTSLRHRNTELEDEISHIKHLLHDVTTEVHIKNSILKSCFGVLDKNIAISNYDPEVLSRYLEKHPKSAKTAMDTFLDILDSKIYNLAYMRDK</sequence>
<comment type="caution">
    <text evidence="2">The sequence shown here is derived from an EMBL/GenBank/DDBJ whole genome shotgun (WGS) entry which is preliminary data.</text>
</comment>
<feature type="coiled-coil region" evidence="1">
    <location>
        <begin position="5"/>
        <end position="88"/>
    </location>
</feature>
<evidence type="ECO:0000256" key="1">
    <source>
        <dbReference type="SAM" id="Coils"/>
    </source>
</evidence>
<keyword evidence="3" id="KW-1185">Reference proteome</keyword>
<reference evidence="2 3" key="1">
    <citation type="journal article" date="2014" name="Genome Biol. Evol.">
        <title>The genome of the myxosporean Thelohanellus kitauei shows adaptations to nutrient acquisition within its fish host.</title>
        <authorList>
            <person name="Yang Y."/>
            <person name="Xiong J."/>
            <person name="Zhou Z."/>
            <person name="Huo F."/>
            <person name="Miao W."/>
            <person name="Ran C."/>
            <person name="Liu Y."/>
            <person name="Zhang J."/>
            <person name="Feng J."/>
            <person name="Wang M."/>
            <person name="Wang M."/>
            <person name="Wang L."/>
            <person name="Yao B."/>
        </authorList>
    </citation>
    <scope>NUCLEOTIDE SEQUENCE [LARGE SCALE GENOMIC DNA]</scope>
    <source>
        <strain evidence="2">Wuqing</strain>
    </source>
</reference>
<evidence type="ECO:0000313" key="3">
    <source>
        <dbReference type="Proteomes" id="UP000031668"/>
    </source>
</evidence>
<proteinExistence type="predicted"/>
<organism evidence="2 3">
    <name type="scientific">Thelohanellus kitauei</name>
    <name type="common">Myxosporean</name>
    <dbReference type="NCBI Taxonomy" id="669202"/>
    <lineage>
        <taxon>Eukaryota</taxon>
        <taxon>Metazoa</taxon>
        <taxon>Cnidaria</taxon>
        <taxon>Myxozoa</taxon>
        <taxon>Myxosporea</taxon>
        <taxon>Bivalvulida</taxon>
        <taxon>Platysporina</taxon>
        <taxon>Myxobolidae</taxon>
        <taxon>Thelohanellus</taxon>
    </lineage>
</organism>
<dbReference type="AlphaFoldDB" id="A0A0C2MEV0"/>
<dbReference type="EMBL" id="JWZT01003745">
    <property type="protein sequence ID" value="KII65631.1"/>
    <property type="molecule type" value="Genomic_DNA"/>
</dbReference>
<dbReference type="Proteomes" id="UP000031668">
    <property type="component" value="Unassembled WGS sequence"/>
</dbReference>
<protein>
    <submittedName>
        <fullName evidence="2">Uncharacterized protein</fullName>
    </submittedName>
</protein>
<keyword evidence="1" id="KW-0175">Coiled coil</keyword>
<name>A0A0C2MEV0_THEKT</name>
<evidence type="ECO:0000313" key="2">
    <source>
        <dbReference type="EMBL" id="KII65631.1"/>
    </source>
</evidence>
<accession>A0A0C2MEV0</accession>